<keyword evidence="5 10" id="KW-0949">S-adenosyl-L-methionine</keyword>
<evidence type="ECO:0000313" key="11">
    <source>
        <dbReference type="EMBL" id="GFG59947.1"/>
    </source>
</evidence>
<dbReference type="Pfam" id="PF00202">
    <property type="entry name" value="Aminotran_3"/>
    <property type="match status" value="1"/>
</dbReference>
<feature type="binding site" evidence="10">
    <location>
        <begin position="118"/>
        <end position="119"/>
    </location>
    <ligand>
        <name>pyridoxal 5'-phosphate</name>
        <dbReference type="ChEBI" id="CHEBI:597326"/>
    </ligand>
</feature>
<proteinExistence type="inferred from homology"/>
<dbReference type="Gene3D" id="3.90.1150.10">
    <property type="entry name" value="Aspartate Aminotransferase, domain 1"/>
    <property type="match status" value="1"/>
</dbReference>
<feature type="binding site" evidence="10">
    <location>
        <position position="277"/>
    </location>
    <ligand>
        <name>substrate</name>
    </ligand>
</feature>
<dbReference type="PANTHER" id="PTHR42684:SF17">
    <property type="entry name" value="ADENOSYLMETHIONINE-8-AMINO-7-OXONONANOATE AMINOTRANSFERASE"/>
    <property type="match status" value="1"/>
</dbReference>
<comment type="cofactor">
    <cofactor evidence="1 10">
        <name>pyridoxal 5'-phosphate</name>
        <dbReference type="ChEBI" id="CHEBI:597326"/>
    </cofactor>
</comment>
<evidence type="ECO:0000256" key="7">
    <source>
        <dbReference type="ARBA" id="ARBA00022898"/>
    </source>
</evidence>
<dbReference type="PROSITE" id="PS00600">
    <property type="entry name" value="AA_TRANSFER_CLASS_3"/>
    <property type="match status" value="1"/>
</dbReference>
<dbReference type="GO" id="GO:0009102">
    <property type="term" value="P:biotin biosynthetic process"/>
    <property type="evidence" value="ECO:0007669"/>
    <property type="project" value="UniProtKB-UniRule"/>
</dbReference>
<feature type="site" description="Participates in the substrate recognition with KAPA and in a stacking interaction with the adenine ring of SAM" evidence="10">
    <location>
        <position position="18"/>
    </location>
</feature>
<evidence type="ECO:0000256" key="4">
    <source>
        <dbReference type="ARBA" id="ARBA00022679"/>
    </source>
</evidence>
<reference evidence="11 12" key="1">
    <citation type="journal article" date="2019" name="Emerg. Microbes Infect.">
        <title>Comprehensive subspecies identification of 175 nontuberculous mycobacteria species based on 7547 genomic profiles.</title>
        <authorList>
            <person name="Matsumoto Y."/>
            <person name="Kinjo T."/>
            <person name="Motooka D."/>
            <person name="Nabeya D."/>
            <person name="Jung N."/>
            <person name="Uechi K."/>
            <person name="Horii T."/>
            <person name="Iida T."/>
            <person name="Fujita J."/>
            <person name="Nakamura S."/>
        </authorList>
    </citation>
    <scope>NUCLEOTIDE SEQUENCE [LARGE SCALE GENOMIC DNA]</scope>
    <source>
        <strain evidence="11 12">JCM 13392</strain>
    </source>
</reference>
<dbReference type="GO" id="GO:0005737">
    <property type="term" value="C:cytoplasm"/>
    <property type="evidence" value="ECO:0007669"/>
    <property type="project" value="UniProtKB-SubCell"/>
</dbReference>
<dbReference type="SUPFAM" id="SSF53383">
    <property type="entry name" value="PLP-dependent transferases"/>
    <property type="match status" value="1"/>
</dbReference>
<dbReference type="EC" id="2.6.1.62" evidence="10"/>
<comment type="pathway">
    <text evidence="2 10">Cofactor biosynthesis; biotin biosynthesis; 7,8-diaminononanoate from 8-amino-7-oxononanoate (SAM route): step 1/1.</text>
</comment>
<feature type="binding site" evidence="10">
    <location>
        <begin position="311"/>
        <end position="312"/>
    </location>
    <ligand>
        <name>pyridoxal 5'-phosphate</name>
        <dbReference type="ChEBI" id="CHEBI:597326"/>
    </ligand>
</feature>
<accession>A0A7I9WRY1</accession>
<dbReference type="EMBL" id="BLKT01000003">
    <property type="protein sequence ID" value="GFG59947.1"/>
    <property type="molecule type" value="Genomic_DNA"/>
</dbReference>
<organism evidence="11 12">
    <name type="scientific">Mycolicibacterium murale</name>
    <dbReference type="NCBI Taxonomy" id="182220"/>
    <lineage>
        <taxon>Bacteria</taxon>
        <taxon>Bacillati</taxon>
        <taxon>Actinomycetota</taxon>
        <taxon>Actinomycetes</taxon>
        <taxon>Mycobacteriales</taxon>
        <taxon>Mycobacteriaceae</taxon>
        <taxon>Mycolicibacterium</taxon>
    </lineage>
</organism>
<evidence type="ECO:0000256" key="6">
    <source>
        <dbReference type="ARBA" id="ARBA00022756"/>
    </source>
</evidence>
<dbReference type="InterPro" id="IPR049704">
    <property type="entry name" value="Aminotrans_3_PPA_site"/>
</dbReference>
<evidence type="ECO:0000256" key="8">
    <source>
        <dbReference type="ARBA" id="ARBA00048449"/>
    </source>
</evidence>
<sequence>MTPAEISAIDTAHVWHPYSTIGAPGSRPATVVRSAEGAWLTVVRDGAEIQVLDGMASWWTAVHGHGHPVLDEAVIRQVGTMSHVMFGGLTHEPAARLAQLLVQITPAGLETVFFSDSGSVSVEVAVKMAVQYQRSRGRAAKTRLMTWRGGYHGDTFTPMSVCDPDGGMHTLWTDILTHQVFAPPVPSEYDPAYSAAFDLQLAEHADQVAAVIVEPVVQGAGGMRFHDPRYLRDLRQICDRRDVLLIFDEIATGFGRTGELFAADHAGVSPDIMCVGKALTGGYVTLAATLCTAEIAHVISTSDAGALMHGPTFMANPLACAVSVASVELLLGQDWRTRVAEIESGLRSGLAPAAAVPGVADVRVCGAIGVIEMAAPVDLAVATEVALDHGVWLRPFRNLVYAMPPFICTPADIEHLTTAMVAVARALT</sequence>
<comment type="subcellular location">
    <subcellularLocation>
        <location evidence="10">Cytoplasm</location>
    </subcellularLocation>
</comment>
<dbReference type="FunFam" id="3.40.640.10:FF:000041">
    <property type="entry name" value="Adenosylmethionine-8-amino-7-oxononanoate aminotransferase"/>
    <property type="match status" value="1"/>
</dbReference>
<keyword evidence="4 10" id="KW-0808">Transferase</keyword>
<protein>
    <recommendedName>
        <fullName evidence="10">Adenosylmethionine-8-amino-7-oxononanoate aminotransferase</fullName>
        <ecNumber evidence="10">2.6.1.62</ecNumber>
    </recommendedName>
    <alternativeName>
        <fullName evidence="10">7,8-diamino-pelargonic acid aminotransferase</fullName>
        <shortName evidence="10">DAPA AT</shortName>
        <shortName evidence="10">DAPA aminotransferase</shortName>
    </alternativeName>
    <alternativeName>
        <fullName evidence="10">7,8-diaminononanoate synthase</fullName>
        <shortName evidence="10">DANS</shortName>
    </alternativeName>
    <alternativeName>
        <fullName evidence="10">Diaminopelargonic acid synthase</fullName>
    </alternativeName>
</protein>
<keyword evidence="10" id="KW-0963">Cytoplasm</keyword>
<dbReference type="CDD" id="cd00610">
    <property type="entry name" value="OAT_like"/>
    <property type="match status" value="1"/>
</dbReference>
<feature type="binding site" evidence="10">
    <location>
        <position position="248"/>
    </location>
    <ligand>
        <name>pyridoxal 5'-phosphate</name>
        <dbReference type="ChEBI" id="CHEBI:597326"/>
    </ligand>
</feature>
<dbReference type="UniPathway" id="UPA00078">
    <property type="reaction ID" value="UER00160"/>
</dbReference>
<evidence type="ECO:0000256" key="2">
    <source>
        <dbReference type="ARBA" id="ARBA00005063"/>
    </source>
</evidence>
<keyword evidence="7 10" id="KW-0663">Pyridoxal phosphate</keyword>
<comment type="caution">
    <text evidence="11">The sequence shown here is derived from an EMBL/GenBank/DDBJ whole genome shotgun (WGS) entry which is preliminary data.</text>
</comment>
<dbReference type="NCBIfam" id="NF004624">
    <property type="entry name" value="PRK05964.1"/>
    <property type="match status" value="1"/>
</dbReference>
<evidence type="ECO:0000256" key="1">
    <source>
        <dbReference type="ARBA" id="ARBA00001933"/>
    </source>
</evidence>
<dbReference type="InterPro" id="IPR015422">
    <property type="entry name" value="PyrdxlP-dep_Trfase_small"/>
</dbReference>
<dbReference type="NCBIfam" id="TIGR00508">
    <property type="entry name" value="bioA"/>
    <property type="match status" value="1"/>
</dbReference>
<dbReference type="GO" id="GO:0030170">
    <property type="term" value="F:pyridoxal phosphate binding"/>
    <property type="evidence" value="ECO:0007669"/>
    <property type="project" value="UniProtKB-UniRule"/>
</dbReference>
<evidence type="ECO:0000256" key="9">
    <source>
        <dbReference type="ARBA" id="ARBA00060970"/>
    </source>
</evidence>
<keyword evidence="12" id="KW-1185">Reference proteome</keyword>
<dbReference type="Gene3D" id="3.40.640.10">
    <property type="entry name" value="Type I PLP-dependent aspartate aminotransferase-like (Major domain)"/>
    <property type="match status" value="1"/>
</dbReference>
<keyword evidence="6 10" id="KW-0093">Biotin biosynthesis</keyword>
<comment type="similarity">
    <text evidence="9 10">Belongs to the class-III pyridoxal-phosphate-dependent aminotransferase family. BioA subfamily.</text>
</comment>
<dbReference type="Proteomes" id="UP000465241">
    <property type="component" value="Unassembled WGS sequence"/>
</dbReference>
<dbReference type="HAMAP" id="MF_00834">
    <property type="entry name" value="BioA"/>
    <property type="match status" value="1"/>
</dbReference>
<dbReference type="GO" id="GO:0004015">
    <property type="term" value="F:adenosylmethionine-8-amino-7-oxononanoate transaminase activity"/>
    <property type="evidence" value="ECO:0007669"/>
    <property type="project" value="UniProtKB-UniRule"/>
</dbReference>
<feature type="binding site" evidence="10">
    <location>
        <position position="310"/>
    </location>
    <ligand>
        <name>substrate</name>
    </ligand>
</feature>
<feature type="binding site" evidence="10">
    <location>
        <position position="151"/>
    </location>
    <ligand>
        <name>substrate</name>
    </ligand>
</feature>
<gene>
    <name evidence="10 11" type="primary">bioA</name>
    <name evidence="11" type="ORF">MMUR_40830</name>
</gene>
<comment type="function">
    <text evidence="10">Catalyzes the transfer of the alpha-amino group from S-adenosyl-L-methionine (SAM) to 7-keto-8-aminopelargonic acid (KAPA) to form 7,8-diaminopelargonic acid (DAPA). It is the only aminotransferase known to utilize SAM as an amino donor.</text>
</comment>
<dbReference type="PANTHER" id="PTHR42684">
    <property type="entry name" value="ADENOSYLMETHIONINE-8-AMINO-7-OXONONANOATE AMINOTRANSFERASE"/>
    <property type="match status" value="1"/>
</dbReference>
<feature type="binding site" evidence="10">
    <location>
        <position position="394"/>
    </location>
    <ligand>
        <name>substrate</name>
    </ligand>
</feature>
<comment type="catalytic activity">
    <reaction evidence="8 10">
        <text>(8S)-8-amino-7-oxononanoate + S-adenosyl-L-methionine = S-adenosyl-4-methylsulfanyl-2-oxobutanoate + (7R,8S)-7,8-diammoniononanoate</text>
        <dbReference type="Rhea" id="RHEA:16861"/>
        <dbReference type="ChEBI" id="CHEBI:16490"/>
        <dbReference type="ChEBI" id="CHEBI:59789"/>
        <dbReference type="ChEBI" id="CHEBI:149468"/>
        <dbReference type="ChEBI" id="CHEBI:149469"/>
        <dbReference type="EC" id="2.6.1.62"/>
    </reaction>
</comment>
<evidence type="ECO:0000313" key="12">
    <source>
        <dbReference type="Proteomes" id="UP000465241"/>
    </source>
</evidence>
<feature type="modified residue" description="N6-(pyridoxal phosphate)lysine" evidence="10">
    <location>
        <position position="277"/>
    </location>
</feature>
<evidence type="ECO:0000256" key="5">
    <source>
        <dbReference type="ARBA" id="ARBA00022691"/>
    </source>
</evidence>
<dbReference type="InterPro" id="IPR005815">
    <property type="entry name" value="BioA"/>
</dbReference>
<dbReference type="InterPro" id="IPR015424">
    <property type="entry name" value="PyrdxlP-dep_Trfase"/>
</dbReference>
<keyword evidence="3 10" id="KW-0032">Aminotransferase</keyword>
<comment type="subunit">
    <text evidence="10">Homodimer.</text>
</comment>
<feature type="binding site" evidence="10">
    <location>
        <position position="58"/>
    </location>
    <ligand>
        <name>substrate</name>
    </ligand>
</feature>
<dbReference type="InterPro" id="IPR015421">
    <property type="entry name" value="PyrdxlP-dep_Trfase_major"/>
</dbReference>
<dbReference type="InterPro" id="IPR005814">
    <property type="entry name" value="Aminotrans_3"/>
</dbReference>
<name>A0A7I9WRY1_9MYCO</name>
<evidence type="ECO:0000256" key="3">
    <source>
        <dbReference type="ARBA" id="ARBA00022576"/>
    </source>
</evidence>
<evidence type="ECO:0000256" key="10">
    <source>
        <dbReference type="HAMAP-Rule" id="MF_00834"/>
    </source>
</evidence>
<dbReference type="AlphaFoldDB" id="A0A7I9WRY1"/>